<keyword evidence="1" id="KW-1133">Transmembrane helix</keyword>
<evidence type="ECO:0000313" key="2">
    <source>
        <dbReference type="EMBL" id="TKR33441.1"/>
    </source>
</evidence>
<dbReference type="EMBL" id="SZUA01000001">
    <property type="protein sequence ID" value="TKR33441.1"/>
    <property type="molecule type" value="Genomic_DNA"/>
</dbReference>
<sequence length="150" mass="16101">MSSPAPNASAPKKPSAAGRYLFLFLLGLVIGIVATVMALRAIDARKDHFPDSVMHVQGWHLAQLKASVEQNRCGATDTLPHLQALRTMANDLEPAFPDLREDERFARHASGMRAALDGALASPPMNCPGVTAAVDKVGQACKACHQDFRN</sequence>
<gene>
    <name evidence="2" type="ORF">FCE95_03825</name>
</gene>
<keyword evidence="1" id="KW-0472">Membrane</keyword>
<dbReference type="GO" id="GO:0005506">
    <property type="term" value="F:iron ion binding"/>
    <property type="evidence" value="ECO:0007669"/>
    <property type="project" value="InterPro"/>
</dbReference>
<dbReference type="PROSITE" id="PS51009">
    <property type="entry name" value="CYTCII"/>
    <property type="match status" value="1"/>
</dbReference>
<keyword evidence="3" id="KW-1185">Reference proteome</keyword>
<organism evidence="2 3">
    <name type="scientific">Luteimonas gilva</name>
    <dbReference type="NCBI Taxonomy" id="2572684"/>
    <lineage>
        <taxon>Bacteria</taxon>
        <taxon>Pseudomonadati</taxon>
        <taxon>Pseudomonadota</taxon>
        <taxon>Gammaproteobacteria</taxon>
        <taxon>Lysobacterales</taxon>
        <taxon>Lysobacteraceae</taxon>
        <taxon>Luteimonas</taxon>
    </lineage>
</organism>
<dbReference type="GO" id="GO:0022900">
    <property type="term" value="P:electron transport chain"/>
    <property type="evidence" value="ECO:0007669"/>
    <property type="project" value="InterPro"/>
</dbReference>
<dbReference type="GO" id="GO:0020037">
    <property type="term" value="F:heme binding"/>
    <property type="evidence" value="ECO:0007669"/>
    <property type="project" value="InterPro"/>
</dbReference>
<dbReference type="InterPro" id="IPR010980">
    <property type="entry name" value="Cyt_c/b562"/>
</dbReference>
<proteinExistence type="predicted"/>
<feature type="transmembrane region" description="Helical" evidence="1">
    <location>
        <begin position="20"/>
        <end position="39"/>
    </location>
</feature>
<name>A0A4U5JXL7_9GAMM</name>
<accession>A0A4U5JXL7</accession>
<dbReference type="InterPro" id="IPR002321">
    <property type="entry name" value="Cyt_c_II"/>
</dbReference>
<evidence type="ECO:0000313" key="3">
    <source>
        <dbReference type="Proteomes" id="UP000308707"/>
    </source>
</evidence>
<dbReference type="OrthoDB" id="5984407at2"/>
<protein>
    <submittedName>
        <fullName evidence="2">Cytochrome c</fullName>
    </submittedName>
</protein>
<dbReference type="RefSeq" id="WP_137265649.1">
    <property type="nucleotide sequence ID" value="NZ_SZUA01000001.1"/>
</dbReference>
<dbReference type="AlphaFoldDB" id="A0A4U5JXL7"/>
<dbReference type="Proteomes" id="UP000308707">
    <property type="component" value="Unassembled WGS sequence"/>
</dbReference>
<evidence type="ECO:0000256" key="1">
    <source>
        <dbReference type="SAM" id="Phobius"/>
    </source>
</evidence>
<comment type="caution">
    <text evidence="2">The sequence shown here is derived from an EMBL/GenBank/DDBJ whole genome shotgun (WGS) entry which is preliminary data.</text>
</comment>
<dbReference type="SUPFAM" id="SSF47175">
    <property type="entry name" value="Cytochromes"/>
    <property type="match status" value="1"/>
</dbReference>
<dbReference type="GO" id="GO:0009055">
    <property type="term" value="F:electron transfer activity"/>
    <property type="evidence" value="ECO:0007669"/>
    <property type="project" value="InterPro"/>
</dbReference>
<keyword evidence="1" id="KW-0812">Transmembrane</keyword>
<dbReference type="Gene3D" id="1.20.120.10">
    <property type="entry name" value="Cytochrome c/b562"/>
    <property type="match status" value="1"/>
</dbReference>
<reference evidence="2 3" key="1">
    <citation type="submission" date="2019-04" db="EMBL/GenBank/DDBJ databases">
        <title>Reference strain of H23.</title>
        <authorList>
            <person name="Luo X."/>
        </authorList>
    </citation>
    <scope>NUCLEOTIDE SEQUENCE [LARGE SCALE GENOMIC DNA]</scope>
    <source>
        <strain evidence="2 3">H23</strain>
    </source>
</reference>